<dbReference type="RefSeq" id="WP_169279587.1">
    <property type="nucleotide sequence ID" value="NZ_CP051680.1"/>
</dbReference>
<dbReference type="CDD" id="cd06974">
    <property type="entry name" value="TerD_like"/>
    <property type="match status" value="2"/>
</dbReference>
<accession>A0A7Z2VHX5</accession>
<gene>
    <name evidence="2" type="ORF">HH215_08975</name>
</gene>
<dbReference type="InterPro" id="IPR003325">
    <property type="entry name" value="TerD"/>
</dbReference>
<evidence type="ECO:0000259" key="1">
    <source>
        <dbReference type="Pfam" id="PF02342"/>
    </source>
</evidence>
<evidence type="ECO:0000313" key="3">
    <source>
        <dbReference type="Proteomes" id="UP000502248"/>
    </source>
</evidence>
<organism evidence="2 3">
    <name type="scientific">Cohnella herbarum</name>
    <dbReference type="NCBI Taxonomy" id="2728023"/>
    <lineage>
        <taxon>Bacteria</taxon>
        <taxon>Bacillati</taxon>
        <taxon>Bacillota</taxon>
        <taxon>Bacilli</taxon>
        <taxon>Bacillales</taxon>
        <taxon>Paenibacillaceae</taxon>
        <taxon>Cohnella</taxon>
    </lineage>
</organism>
<dbReference type="KEGG" id="cheb:HH215_08975"/>
<keyword evidence="3" id="KW-1185">Reference proteome</keyword>
<dbReference type="Gene3D" id="2.60.60.30">
    <property type="entry name" value="sav2460 like domains"/>
    <property type="match status" value="1"/>
</dbReference>
<feature type="domain" description="TerD" evidence="1">
    <location>
        <begin position="3"/>
        <end position="176"/>
    </location>
</feature>
<proteinExistence type="predicted"/>
<dbReference type="PANTHER" id="PTHR32097">
    <property type="entry name" value="CAMP-BINDING PROTEIN 1-RELATED"/>
    <property type="match status" value="1"/>
</dbReference>
<dbReference type="EMBL" id="CP051680">
    <property type="protein sequence ID" value="QJD83290.1"/>
    <property type="molecule type" value="Genomic_DNA"/>
</dbReference>
<dbReference type="PANTHER" id="PTHR32097:SF14">
    <property type="entry name" value="TELLURIUM RESISTANCE PROTEIN TERD"/>
    <property type="match status" value="1"/>
</dbReference>
<dbReference type="InterPro" id="IPR051324">
    <property type="entry name" value="Stress/Tellurium_Resist"/>
</dbReference>
<dbReference type="Proteomes" id="UP000502248">
    <property type="component" value="Chromosome"/>
</dbReference>
<evidence type="ECO:0000313" key="2">
    <source>
        <dbReference type="EMBL" id="QJD83290.1"/>
    </source>
</evidence>
<sequence length="420" mass="46345">MVISKGQKVELTKGRTLKVISIELNWKTTDPEIDINASAFLLGVNGICARDEDFIFYGQQESRKRAVVHSQQSGSVREEIRITVSDIPNDIERIAITLTIHDGEIISKSFGQVSHAVCTIADHGSGEEIGRFNFGEGLHQETAIVVGELYLHKGEWKFNAVGSGFIGGLPKLVTNFGLELDDDEAAATAEIVEESVEGPVSIPVEKPSVKPDSESLVAKPAETLSQTPVEKIPSVQLSKVNLEKKGSVNIKKSGKVTARLEWESSKDLDLYCFYVTKNNELGKIYYRNLGSPQKSPFIQLDGDSKGKGQETITIHRTEELKYVLFAAYSAISNGIGSFYSMKARAVVDNHQGQQVVSSLYEKNNYAYWVAIAHIDFTSASEMKVSHVEQYSKRFTEKSPLLYADGSFKMNVGKAEFKGFS</sequence>
<name>A0A7Z2VHX5_9BACL</name>
<reference evidence="2 3" key="1">
    <citation type="submission" date="2020-04" db="EMBL/GenBank/DDBJ databases">
        <title>Genome sequencing of novel species.</title>
        <authorList>
            <person name="Heo J."/>
            <person name="Kim S.-J."/>
            <person name="Kim J.-S."/>
            <person name="Hong S.-B."/>
            <person name="Kwon S.-W."/>
        </authorList>
    </citation>
    <scope>NUCLEOTIDE SEQUENCE [LARGE SCALE GENOMIC DNA]</scope>
    <source>
        <strain evidence="2 3">MFER-1</strain>
    </source>
</reference>
<dbReference type="AlphaFoldDB" id="A0A7Z2VHX5"/>
<dbReference type="Pfam" id="PF02342">
    <property type="entry name" value="TerD"/>
    <property type="match status" value="1"/>
</dbReference>
<protein>
    <submittedName>
        <fullName evidence="2">Tellurium resistance protein</fullName>
    </submittedName>
</protein>